<dbReference type="GeneTree" id="ENSGT00390000017361"/>
<evidence type="ECO:0000256" key="1">
    <source>
        <dbReference type="ARBA" id="ARBA00004857"/>
    </source>
</evidence>
<comment type="similarity">
    <text evidence="2">Belongs to the transaldolase family. Type 1 subfamily.</text>
</comment>
<comment type="catalytic activity">
    <reaction evidence="8">
        <text>D-sedoheptulose 7-phosphate + D-glyceraldehyde 3-phosphate = D-erythrose 4-phosphate + beta-D-fructose 6-phosphate</text>
        <dbReference type="Rhea" id="RHEA:17053"/>
        <dbReference type="ChEBI" id="CHEBI:16897"/>
        <dbReference type="ChEBI" id="CHEBI:57483"/>
        <dbReference type="ChEBI" id="CHEBI:57634"/>
        <dbReference type="ChEBI" id="CHEBI:59776"/>
        <dbReference type="EC" id="2.2.1.2"/>
    </reaction>
</comment>
<dbReference type="Pfam" id="PF00923">
    <property type="entry name" value="TAL_FSA"/>
    <property type="match status" value="1"/>
</dbReference>
<keyword evidence="5 8" id="KW-0808">Transferase</keyword>
<gene>
    <name evidence="10" type="primary">taldo1</name>
</gene>
<evidence type="ECO:0000256" key="4">
    <source>
        <dbReference type="ARBA" id="ARBA00018292"/>
    </source>
</evidence>
<dbReference type="Gene3D" id="3.20.20.70">
    <property type="entry name" value="Aldolase class I"/>
    <property type="match status" value="1"/>
</dbReference>
<evidence type="ECO:0000256" key="3">
    <source>
        <dbReference type="ARBA" id="ARBA00013151"/>
    </source>
</evidence>
<dbReference type="SUPFAM" id="SSF51569">
    <property type="entry name" value="Aldolase"/>
    <property type="match status" value="1"/>
</dbReference>
<evidence type="ECO:0000256" key="5">
    <source>
        <dbReference type="ARBA" id="ARBA00022679"/>
    </source>
</evidence>
<dbReference type="CDD" id="cd00957">
    <property type="entry name" value="Transaldolase_TalAB"/>
    <property type="match status" value="1"/>
</dbReference>
<accession>A0A8D3E796</accession>
<reference evidence="10" key="2">
    <citation type="submission" date="2025-08" db="UniProtKB">
        <authorList>
            <consortium name="Ensembl"/>
        </authorList>
    </citation>
    <scope>IDENTIFICATION</scope>
</reference>
<evidence type="ECO:0000256" key="2">
    <source>
        <dbReference type="ARBA" id="ARBA00008012"/>
    </source>
</evidence>
<reference evidence="10" key="1">
    <citation type="submission" date="2023-05" db="EMBL/GenBank/DDBJ databases">
        <title>High-quality long-read genome of Scophthalmus maximus.</title>
        <authorList>
            <person name="Lien S."/>
            <person name="Martinez P."/>
        </authorList>
    </citation>
    <scope>NUCLEOTIDE SEQUENCE [LARGE SCALE GENOMIC DNA]</scope>
</reference>
<dbReference type="GO" id="GO:0009052">
    <property type="term" value="P:pentose-phosphate shunt, non-oxidative branch"/>
    <property type="evidence" value="ECO:0007669"/>
    <property type="project" value="TreeGrafter"/>
</dbReference>
<dbReference type="PANTHER" id="PTHR10683:SF18">
    <property type="entry name" value="TRANSALDOLASE"/>
    <property type="match status" value="1"/>
</dbReference>
<evidence type="ECO:0000256" key="9">
    <source>
        <dbReference type="SAM" id="MobiDB-lite"/>
    </source>
</evidence>
<organism evidence="10 11">
    <name type="scientific">Scophthalmus maximus</name>
    <name type="common">Turbot</name>
    <name type="synonym">Psetta maxima</name>
    <dbReference type="NCBI Taxonomy" id="52904"/>
    <lineage>
        <taxon>Eukaryota</taxon>
        <taxon>Metazoa</taxon>
        <taxon>Chordata</taxon>
        <taxon>Craniata</taxon>
        <taxon>Vertebrata</taxon>
        <taxon>Euteleostomi</taxon>
        <taxon>Actinopterygii</taxon>
        <taxon>Neopterygii</taxon>
        <taxon>Teleostei</taxon>
        <taxon>Neoteleostei</taxon>
        <taxon>Acanthomorphata</taxon>
        <taxon>Carangaria</taxon>
        <taxon>Pleuronectiformes</taxon>
        <taxon>Pleuronectoidei</taxon>
        <taxon>Scophthalmidae</taxon>
        <taxon>Scophthalmus</taxon>
    </lineage>
</organism>
<sequence>MSQLKIESCALPAAASALPLRAPAPLTVRLASRALPLSLSLPPSLSLSLSVYKKVPASAHHVHCVARQAEEDGDGAQPAEEAHGGGGGHGGRERTEDEQVANTMDKLFVSFGLEILKKVPGRVSTEVDARLSFDKEEMVAKALRLIALYEEAGIGKERVLIKLSSTWEGIQAGKELEEKHGVHCNMTLLFSFAQAVACAEANVTLISPFVGRILDWYKENTDRKSYEPHEDPGVVSVTKIYNHYKKFGYSTVVMGASFRNTGQVKALAGCDLLTISPGLLAELSQDHSTVKEMLSVEKAKACDLEKIHLDEKAFRWQHNEDRMAVEKLSDGIRKFAADGIKLETMIKVRRGRGFPPKEV</sequence>
<keyword evidence="7" id="KW-0704">Schiff base</keyword>
<dbReference type="FunFam" id="3.20.20.70:FF:000428">
    <property type="entry name" value="Predicted protein"/>
    <property type="match status" value="1"/>
</dbReference>
<dbReference type="Proteomes" id="UP000694558">
    <property type="component" value="Chromosome 5"/>
</dbReference>
<proteinExistence type="inferred from homology"/>
<comment type="function">
    <text evidence="8">Catalyzes the rate-limiting step of the non-oxidative phase in the pentose phosphate pathway. Catalyzes the reversible conversion of sedheptulose-7-phosphate and D-glyceraldehyde 3-phosphate into erythrose-4-phosphate and beta-D-fructose 6-phosphate.</text>
</comment>
<dbReference type="AlphaFoldDB" id="A0A8D3E796"/>
<dbReference type="InterPro" id="IPR013785">
    <property type="entry name" value="Aldolase_TIM"/>
</dbReference>
<dbReference type="InterPro" id="IPR004730">
    <property type="entry name" value="Transaldolase_1"/>
</dbReference>
<evidence type="ECO:0000256" key="7">
    <source>
        <dbReference type="ARBA" id="ARBA00023270"/>
    </source>
</evidence>
<comment type="pathway">
    <text evidence="1 8">Carbohydrate degradation; pentose phosphate pathway; D-glyceraldehyde 3-phosphate and beta-D-fructose 6-phosphate from D-ribose 5-phosphate and D-xylulose 5-phosphate (non-oxidative stage): step 2/3.</text>
</comment>
<dbReference type="PANTHER" id="PTHR10683">
    <property type="entry name" value="TRANSALDOLASE"/>
    <property type="match status" value="1"/>
</dbReference>
<dbReference type="GO" id="GO:0005737">
    <property type="term" value="C:cytoplasm"/>
    <property type="evidence" value="ECO:0007669"/>
    <property type="project" value="InterPro"/>
</dbReference>
<evidence type="ECO:0000256" key="8">
    <source>
        <dbReference type="RuleBase" id="RU000501"/>
    </source>
</evidence>
<evidence type="ECO:0000313" key="10">
    <source>
        <dbReference type="Ensembl" id="ENSSMAP00000067655.1"/>
    </source>
</evidence>
<dbReference type="PROSITE" id="PS00958">
    <property type="entry name" value="TRANSALDOLASE_2"/>
    <property type="match status" value="1"/>
</dbReference>
<feature type="region of interest" description="Disordered" evidence="9">
    <location>
        <begin position="68"/>
        <end position="98"/>
    </location>
</feature>
<evidence type="ECO:0000313" key="11">
    <source>
        <dbReference type="Proteomes" id="UP000694558"/>
    </source>
</evidence>
<protein>
    <recommendedName>
        <fullName evidence="4 8">Transaldolase</fullName>
        <ecNumber evidence="3 8">2.2.1.2</ecNumber>
    </recommendedName>
</protein>
<dbReference type="InterPro" id="IPR018225">
    <property type="entry name" value="Transaldolase_AS"/>
</dbReference>
<dbReference type="NCBIfam" id="TIGR00874">
    <property type="entry name" value="talAB"/>
    <property type="match status" value="1"/>
</dbReference>
<dbReference type="InterPro" id="IPR001585">
    <property type="entry name" value="TAL/FSA"/>
</dbReference>
<dbReference type="GO" id="GO:0004801">
    <property type="term" value="F:transaldolase activity"/>
    <property type="evidence" value="ECO:0007669"/>
    <property type="project" value="UniProtKB-EC"/>
</dbReference>
<dbReference type="GO" id="GO:0005975">
    <property type="term" value="P:carbohydrate metabolic process"/>
    <property type="evidence" value="ECO:0007669"/>
    <property type="project" value="InterPro"/>
</dbReference>
<dbReference type="Ensembl" id="ENSSMAT00000055781.1">
    <property type="protein sequence ID" value="ENSSMAP00000067655.1"/>
    <property type="gene ID" value="ENSSMAG00000009610.2"/>
</dbReference>
<dbReference type="UniPathway" id="UPA00115">
    <property type="reaction ID" value="UER00414"/>
</dbReference>
<evidence type="ECO:0000256" key="6">
    <source>
        <dbReference type="ARBA" id="ARBA00023126"/>
    </source>
</evidence>
<dbReference type="EC" id="2.2.1.2" evidence="3 8"/>
<name>A0A8D3E796_SCOMX</name>
<keyword evidence="6 8" id="KW-0570">Pentose shunt</keyword>